<proteinExistence type="predicted"/>
<accession>A0A5C4JK36</accession>
<dbReference type="InterPro" id="IPR036086">
    <property type="entry name" value="ParB/Sulfiredoxin_sf"/>
</dbReference>
<feature type="region of interest" description="Disordered" evidence="1">
    <location>
        <begin position="356"/>
        <end position="419"/>
    </location>
</feature>
<feature type="compositionally biased region" description="Basic and acidic residues" evidence="1">
    <location>
        <begin position="375"/>
        <end position="392"/>
    </location>
</feature>
<comment type="caution">
    <text evidence="3">The sequence shown here is derived from an EMBL/GenBank/DDBJ whole genome shotgun (WGS) entry which is preliminary data.</text>
</comment>
<dbReference type="SMART" id="SM00470">
    <property type="entry name" value="ParB"/>
    <property type="match status" value="1"/>
</dbReference>
<protein>
    <submittedName>
        <fullName evidence="3">Streptomycin biosynthesis protein</fullName>
    </submittedName>
</protein>
<dbReference type="OrthoDB" id="3701787at2"/>
<evidence type="ECO:0000313" key="3">
    <source>
        <dbReference type="EMBL" id="TMR07238.1"/>
    </source>
</evidence>
<dbReference type="Proteomes" id="UP000309174">
    <property type="component" value="Unassembled WGS sequence"/>
</dbReference>
<feature type="region of interest" description="Disordered" evidence="1">
    <location>
        <begin position="230"/>
        <end position="252"/>
    </location>
</feature>
<name>A0A5C4JK36_9ACTN</name>
<evidence type="ECO:0000313" key="4">
    <source>
        <dbReference type="Proteomes" id="UP000309174"/>
    </source>
</evidence>
<dbReference type="RefSeq" id="WP_138643162.1">
    <property type="nucleotide sequence ID" value="NZ_VCKW01000003.1"/>
</dbReference>
<keyword evidence="4" id="KW-1185">Reference proteome</keyword>
<feature type="compositionally biased region" description="Low complexity" evidence="1">
    <location>
        <begin position="395"/>
        <end position="419"/>
    </location>
</feature>
<feature type="domain" description="ParB-like N-terminal" evidence="2">
    <location>
        <begin position="36"/>
        <end position="120"/>
    </location>
</feature>
<gene>
    <name evidence="3" type="ORF">ETD83_01160</name>
</gene>
<dbReference type="InterPro" id="IPR003115">
    <property type="entry name" value="ParB_N"/>
</dbReference>
<reference evidence="3 4" key="1">
    <citation type="submission" date="2019-05" db="EMBL/GenBank/DDBJ databases">
        <title>Draft genome sequence of Actinomadura sp. 14C53.</title>
        <authorList>
            <person name="Saricaoglu S."/>
            <person name="Isik K."/>
        </authorList>
    </citation>
    <scope>NUCLEOTIDE SEQUENCE [LARGE SCALE GENOMIC DNA]</scope>
    <source>
        <strain evidence="3 4">14C53</strain>
    </source>
</reference>
<dbReference type="SUPFAM" id="SSF110849">
    <property type="entry name" value="ParB/Sulfiredoxin"/>
    <property type="match status" value="1"/>
</dbReference>
<feature type="compositionally biased region" description="Low complexity" evidence="1">
    <location>
        <begin position="236"/>
        <end position="252"/>
    </location>
</feature>
<sequence length="419" mass="43455">MDDVPLSRRPAGGPRTAVEAARTVIEGARSTGDGDLELPVELLAAGDSPRSAGVDPHHAAALAAAPGPLPPIIVHWPTLRVIDGMHRLAAARARGDDLIPVRLFEGGESDAFVLAVGENAARGLPLTLADRKRAAARIIRSFPRWSARRVAAVTGLSAGTVTEIRKDELGDGPDGDARIGRDGRVRPVDKAEGRDIARRLIVEDPTLSLRQIARVAGISPETVRTLKHSLLNGPSAPADQAPEPAAEPAAGETRTTAATAVPGRDALMERLKADPALRFRESGRDLLRLLSLTSLSPADWERLVAAVPSGHRAAIVQLARDCAAGWTEFAALATGIALPRDTGLPGGGTVGAPAPEAVGDAGPAGGVQVRGLDSWTRERRQPAGSTRGERGHGSRPAAVVRRRAAGAGPDRVAVPGGIT</sequence>
<evidence type="ECO:0000256" key="1">
    <source>
        <dbReference type="SAM" id="MobiDB-lite"/>
    </source>
</evidence>
<organism evidence="3 4">
    <name type="scientific">Actinomadura soli</name>
    <dbReference type="NCBI Taxonomy" id="2508997"/>
    <lineage>
        <taxon>Bacteria</taxon>
        <taxon>Bacillati</taxon>
        <taxon>Actinomycetota</taxon>
        <taxon>Actinomycetes</taxon>
        <taxon>Streptosporangiales</taxon>
        <taxon>Thermomonosporaceae</taxon>
        <taxon>Actinomadura</taxon>
    </lineage>
</organism>
<evidence type="ECO:0000259" key="2">
    <source>
        <dbReference type="SMART" id="SM00470"/>
    </source>
</evidence>
<dbReference type="AlphaFoldDB" id="A0A5C4JK36"/>
<dbReference type="EMBL" id="VCKW01000003">
    <property type="protein sequence ID" value="TMR07238.1"/>
    <property type="molecule type" value="Genomic_DNA"/>
</dbReference>